<dbReference type="Proteomes" id="UP000324222">
    <property type="component" value="Unassembled WGS sequence"/>
</dbReference>
<gene>
    <name evidence="1" type="ORF">E2C01_010481</name>
</gene>
<dbReference type="EMBL" id="VSRR010000607">
    <property type="protein sequence ID" value="MPC17618.1"/>
    <property type="molecule type" value="Genomic_DNA"/>
</dbReference>
<organism evidence="1 2">
    <name type="scientific">Portunus trituberculatus</name>
    <name type="common">Swimming crab</name>
    <name type="synonym">Neptunus trituberculatus</name>
    <dbReference type="NCBI Taxonomy" id="210409"/>
    <lineage>
        <taxon>Eukaryota</taxon>
        <taxon>Metazoa</taxon>
        <taxon>Ecdysozoa</taxon>
        <taxon>Arthropoda</taxon>
        <taxon>Crustacea</taxon>
        <taxon>Multicrustacea</taxon>
        <taxon>Malacostraca</taxon>
        <taxon>Eumalacostraca</taxon>
        <taxon>Eucarida</taxon>
        <taxon>Decapoda</taxon>
        <taxon>Pleocyemata</taxon>
        <taxon>Brachyura</taxon>
        <taxon>Eubrachyura</taxon>
        <taxon>Portunoidea</taxon>
        <taxon>Portunidae</taxon>
        <taxon>Portuninae</taxon>
        <taxon>Portunus</taxon>
    </lineage>
</organism>
<sequence length="101" mass="11781">MSSDKGMKQTSMNMKYQPQFQWKLSKMLMSSKKNLTDTATLIHLCPEDWQDGLQCHDLLQRCYIALESQGSHLFNNLVHMITPFIHTSTQDTLCFQEKIKL</sequence>
<comment type="caution">
    <text evidence="1">The sequence shown here is derived from an EMBL/GenBank/DDBJ whole genome shotgun (WGS) entry which is preliminary data.</text>
</comment>
<name>A0A5B7D8H9_PORTR</name>
<proteinExistence type="predicted"/>
<evidence type="ECO:0000313" key="1">
    <source>
        <dbReference type="EMBL" id="MPC17618.1"/>
    </source>
</evidence>
<dbReference type="AlphaFoldDB" id="A0A5B7D8H9"/>
<evidence type="ECO:0000313" key="2">
    <source>
        <dbReference type="Proteomes" id="UP000324222"/>
    </source>
</evidence>
<reference evidence="1 2" key="1">
    <citation type="submission" date="2019-05" db="EMBL/GenBank/DDBJ databases">
        <title>Another draft genome of Portunus trituberculatus and its Hox gene families provides insights of decapod evolution.</title>
        <authorList>
            <person name="Jeong J.-H."/>
            <person name="Song I."/>
            <person name="Kim S."/>
            <person name="Choi T."/>
            <person name="Kim D."/>
            <person name="Ryu S."/>
            <person name="Kim W."/>
        </authorList>
    </citation>
    <scope>NUCLEOTIDE SEQUENCE [LARGE SCALE GENOMIC DNA]</scope>
    <source>
        <tissue evidence="1">Muscle</tissue>
    </source>
</reference>
<keyword evidence="2" id="KW-1185">Reference proteome</keyword>
<protein>
    <submittedName>
        <fullName evidence="1">Uncharacterized protein</fullName>
    </submittedName>
</protein>
<accession>A0A5B7D8H9</accession>